<feature type="modified residue" description="4-aspartylphosphate" evidence="1">
    <location>
        <position position="61"/>
    </location>
</feature>
<evidence type="ECO:0000256" key="2">
    <source>
        <dbReference type="PROSITE-ProRule" id="PRU00339"/>
    </source>
</evidence>
<dbReference type="SUPFAM" id="SSF48452">
    <property type="entry name" value="TPR-like"/>
    <property type="match status" value="2"/>
</dbReference>
<keyword evidence="1" id="KW-0597">Phosphoprotein</keyword>
<proteinExistence type="predicted"/>
<dbReference type="Proteomes" id="UP000249203">
    <property type="component" value="Unassembled WGS sequence"/>
</dbReference>
<dbReference type="InterPro" id="IPR019734">
    <property type="entry name" value="TPR_rpt"/>
</dbReference>
<dbReference type="PANTHER" id="PTHR43228">
    <property type="entry name" value="TWO-COMPONENT RESPONSE REGULATOR"/>
    <property type="match status" value="1"/>
</dbReference>
<organism evidence="4 6">
    <name type="scientific">Aliidiomarina maris</name>
    <dbReference type="NCBI Taxonomy" id="531312"/>
    <lineage>
        <taxon>Bacteria</taxon>
        <taxon>Pseudomonadati</taxon>
        <taxon>Pseudomonadota</taxon>
        <taxon>Gammaproteobacteria</taxon>
        <taxon>Alteromonadales</taxon>
        <taxon>Idiomarinaceae</taxon>
        <taxon>Aliidiomarina</taxon>
    </lineage>
</organism>
<dbReference type="PANTHER" id="PTHR43228:SF1">
    <property type="entry name" value="TWO-COMPONENT RESPONSE REGULATOR ARR22"/>
    <property type="match status" value="1"/>
</dbReference>
<dbReference type="SMART" id="SM00028">
    <property type="entry name" value="TPR"/>
    <property type="match status" value="3"/>
</dbReference>
<dbReference type="SUPFAM" id="SSF52172">
    <property type="entry name" value="CheY-like"/>
    <property type="match status" value="1"/>
</dbReference>
<dbReference type="GO" id="GO:0000160">
    <property type="term" value="P:phosphorelay signal transduction system"/>
    <property type="evidence" value="ECO:0007669"/>
    <property type="project" value="InterPro"/>
</dbReference>
<feature type="domain" description="Response regulatory" evidence="3">
    <location>
        <begin position="11"/>
        <end position="130"/>
    </location>
</feature>
<dbReference type="InterPro" id="IPR011990">
    <property type="entry name" value="TPR-like_helical_dom_sf"/>
</dbReference>
<reference evidence="5 7" key="1">
    <citation type="journal article" date="2018" name="Front. Microbiol.">
        <title>Genome-Based Analysis Reveals the Taxonomy and Diversity of the Family Idiomarinaceae.</title>
        <authorList>
            <person name="Liu Y."/>
            <person name="Lai Q."/>
            <person name="Shao Z."/>
        </authorList>
    </citation>
    <scope>NUCLEOTIDE SEQUENCE [LARGE SCALE GENOMIC DNA]</scope>
    <source>
        <strain evidence="5 7">CF12-14</strain>
    </source>
</reference>
<evidence type="ECO:0000313" key="4">
    <source>
        <dbReference type="EMBL" id="RAJ96514.1"/>
    </source>
</evidence>
<evidence type="ECO:0000313" key="5">
    <source>
        <dbReference type="EMBL" id="RUO23739.1"/>
    </source>
</evidence>
<accession>A0A327WV55</accession>
<dbReference type="InterPro" id="IPR001789">
    <property type="entry name" value="Sig_transdc_resp-reg_receiver"/>
</dbReference>
<dbReference type="CDD" id="cd17589">
    <property type="entry name" value="REC_TPR"/>
    <property type="match status" value="1"/>
</dbReference>
<dbReference type="Gene3D" id="3.40.50.2300">
    <property type="match status" value="1"/>
</dbReference>
<dbReference type="RefSeq" id="WP_111569682.1">
    <property type="nucleotide sequence ID" value="NZ_PIPK01000008.1"/>
</dbReference>
<evidence type="ECO:0000313" key="6">
    <source>
        <dbReference type="Proteomes" id="UP000249203"/>
    </source>
</evidence>
<evidence type="ECO:0000259" key="3">
    <source>
        <dbReference type="PROSITE" id="PS50110"/>
    </source>
</evidence>
<dbReference type="Gene3D" id="1.25.40.10">
    <property type="entry name" value="Tetratricopeptide repeat domain"/>
    <property type="match status" value="2"/>
</dbReference>
<name>A0A327WV55_9GAMM</name>
<dbReference type="InterPro" id="IPR011006">
    <property type="entry name" value="CheY-like_superfamily"/>
</dbReference>
<dbReference type="PROSITE" id="PS50110">
    <property type="entry name" value="RESPONSE_REGULATORY"/>
    <property type="match status" value="1"/>
</dbReference>
<comment type="caution">
    <text evidence="4">The sequence shown here is derived from an EMBL/GenBank/DDBJ whole genome shotgun (WGS) entry which is preliminary data.</text>
</comment>
<keyword evidence="7" id="KW-1185">Reference proteome</keyword>
<feature type="repeat" description="TPR" evidence="2">
    <location>
        <begin position="451"/>
        <end position="484"/>
    </location>
</feature>
<evidence type="ECO:0000313" key="7">
    <source>
        <dbReference type="Proteomes" id="UP000287865"/>
    </source>
</evidence>
<dbReference type="Pfam" id="PF00072">
    <property type="entry name" value="Response_reg"/>
    <property type="match status" value="1"/>
</dbReference>
<dbReference type="AlphaFoldDB" id="A0A327WV55"/>
<dbReference type="InterPro" id="IPR052048">
    <property type="entry name" value="ST_Response_Regulator"/>
</dbReference>
<evidence type="ECO:0000256" key="1">
    <source>
        <dbReference type="PROSITE-ProRule" id="PRU00169"/>
    </source>
</evidence>
<dbReference type="Pfam" id="PF13432">
    <property type="entry name" value="TPR_16"/>
    <property type="match status" value="1"/>
</dbReference>
<dbReference type="Proteomes" id="UP000287865">
    <property type="component" value="Unassembled WGS sequence"/>
</dbReference>
<dbReference type="EMBL" id="QLMD01000008">
    <property type="protein sequence ID" value="RAJ96514.1"/>
    <property type="molecule type" value="Genomic_DNA"/>
</dbReference>
<keyword evidence="2" id="KW-0802">TPR repeat</keyword>
<gene>
    <name evidence="4" type="ORF">B0I24_10893</name>
    <name evidence="5" type="ORF">CWE07_09500</name>
</gene>
<dbReference type="SMART" id="SM00448">
    <property type="entry name" value="REC"/>
    <property type="match status" value="1"/>
</dbReference>
<dbReference type="EMBL" id="PIPK01000008">
    <property type="protein sequence ID" value="RUO23739.1"/>
    <property type="molecule type" value="Genomic_DNA"/>
</dbReference>
<dbReference type="PROSITE" id="PS50005">
    <property type="entry name" value="TPR"/>
    <property type="match status" value="1"/>
</dbReference>
<dbReference type="OrthoDB" id="7298659at2"/>
<sequence>MTESVTLADKKILIVDDQKPFQIMLKGLLTQLGARDVTAVASGEAGIAAHHRHGYDILLVDYNLGQGKNGRQVLEEMRVRDLLRPNGLFFIITGESTRPMVLSAIELQPDDYLMKPFSIGVLRTRLKRSFRKRATLARVYQTLYDKEYPECIQACLQHIQDEGRYRNYCRQLLAELYLKLGKLDKAEQVVIALLDEQRFSWGVLALAKIKYAQKAYPAAIDLCHEVIRSTPNAVEAYDVLARALQGDEQPVKALEAGRKAVTLAPFSIARQLYMSELARDGEQFELAKQAMFNVLDISRKSVYRNPKHLCNYIRSILDAAEHSDSRLEINKYQQEASLALQRAKNDESLLHSNLKYHQLENAVMARIEAYNGRFRQAQEHLNQVASEFLQHGKDIQRDIAPDIAVALLDIGEFERAHALFKRQVDQRRLDTYNRKLLESRVARKETTHQSYLKFNKAGIAYYTDNDFGAAIAQFEKALELAPMNSGVALNYIQAALKVLGHSDSPLNYLVDGCKRCIRVLEGIQLPSNHQTRFNSLQTEFDQVLANQ</sequence>
<protein>
    <submittedName>
        <fullName evidence="5">Response regulator</fullName>
    </submittedName>
    <submittedName>
        <fullName evidence="4">Tetratricopeptide repeat protein</fullName>
    </submittedName>
</protein>
<reference evidence="4 6" key="2">
    <citation type="submission" date="2018-06" db="EMBL/GenBank/DDBJ databases">
        <title>Genomic Encyclopedia of Type Strains, Phase III (KMG-III): the genomes of soil and plant-associated and newly described type strains.</title>
        <authorList>
            <person name="Whitman W."/>
        </authorList>
    </citation>
    <scope>NUCLEOTIDE SEQUENCE [LARGE SCALE GENOMIC DNA]</scope>
    <source>
        <strain evidence="4 6">CGMCC 1.15366</strain>
    </source>
</reference>